<keyword evidence="1" id="KW-1133">Transmembrane helix</keyword>
<organism evidence="2">
    <name type="scientific">Aspergillus niger</name>
    <dbReference type="NCBI Taxonomy" id="5061"/>
    <lineage>
        <taxon>Eukaryota</taxon>
        <taxon>Fungi</taxon>
        <taxon>Dikarya</taxon>
        <taxon>Ascomycota</taxon>
        <taxon>Pezizomycotina</taxon>
        <taxon>Eurotiomycetes</taxon>
        <taxon>Eurotiomycetidae</taxon>
        <taxon>Eurotiales</taxon>
        <taxon>Aspergillaceae</taxon>
        <taxon>Aspergillus</taxon>
        <taxon>Aspergillus subgen. Circumdati</taxon>
    </lineage>
</organism>
<gene>
    <name evidence="2" type="ORF">An16g05720</name>
</gene>
<evidence type="ECO:0000256" key="1">
    <source>
        <dbReference type="SAM" id="Phobius"/>
    </source>
</evidence>
<protein>
    <submittedName>
        <fullName evidence="2">Uncharacterized protein</fullName>
    </submittedName>
</protein>
<accession>A0AAJ8E2Q1</accession>
<dbReference type="KEGG" id="ang:An16g05720"/>
<keyword evidence="1" id="KW-0812">Transmembrane</keyword>
<dbReference type="RefSeq" id="XP_059604822.1">
    <property type="nucleotide sequence ID" value="XM_059745170.1"/>
</dbReference>
<sequence>MAGCNAAYKPSSCWSLRSSTLMSVLDSMSAILCLTVFWFVGYIYLSIESKAPQYEKWSLLALFKGRQERRGKGLLVDIYFMFGLSGRCGGAGMYGRRSGKGSGDSWLQ</sequence>
<proteinExistence type="predicted"/>
<dbReference type="VEuPathDB" id="FungiDB:An16g05720"/>
<dbReference type="AlphaFoldDB" id="A0AAJ8E2Q1"/>
<reference evidence="2" key="2">
    <citation type="submission" date="2025-08" db="UniProtKB">
        <authorList>
            <consortium name="RefSeq"/>
        </authorList>
    </citation>
    <scope>IDENTIFICATION</scope>
</reference>
<evidence type="ECO:0000313" key="2">
    <source>
        <dbReference type="RefSeq" id="XP_059604822.1"/>
    </source>
</evidence>
<name>A0AAJ8E2Q1_ASPNG</name>
<dbReference type="GeneID" id="84593444"/>
<feature type="transmembrane region" description="Helical" evidence="1">
    <location>
        <begin position="28"/>
        <end position="47"/>
    </location>
</feature>
<keyword evidence="1" id="KW-0472">Membrane</keyword>
<reference evidence="2" key="1">
    <citation type="submission" date="2025-02" db="EMBL/GenBank/DDBJ databases">
        <authorList>
            <consortium name="NCBI Genome Project"/>
        </authorList>
    </citation>
    <scope>NUCLEOTIDE SEQUENCE</scope>
</reference>